<evidence type="ECO:0000313" key="3">
    <source>
        <dbReference type="EMBL" id="PYH89180.1"/>
    </source>
</evidence>
<accession>A0A319CWF0</accession>
<gene>
    <name evidence="3" type="ORF">BO71DRAFT_453607</name>
</gene>
<dbReference type="STRING" id="1448320.A0A319CWF0"/>
<dbReference type="EMBL" id="KZ826044">
    <property type="protein sequence ID" value="PYH89180.1"/>
    <property type="molecule type" value="Genomic_DNA"/>
</dbReference>
<dbReference type="PANTHER" id="PTHR37957">
    <property type="entry name" value="BLR7070 PROTEIN"/>
    <property type="match status" value="1"/>
</dbReference>
<name>A0A319CWF0_9EURO</name>
<evidence type="ECO:0000256" key="1">
    <source>
        <dbReference type="SAM" id="SignalP"/>
    </source>
</evidence>
<dbReference type="AlphaFoldDB" id="A0A319CWF0"/>
<dbReference type="PANTHER" id="PTHR37957:SF1">
    <property type="entry name" value="PHYTASE-LIKE DOMAIN-CONTAINING PROTEIN"/>
    <property type="match status" value="1"/>
</dbReference>
<keyword evidence="1" id="KW-0732">Signal</keyword>
<evidence type="ECO:0000313" key="4">
    <source>
        <dbReference type="Proteomes" id="UP000247810"/>
    </source>
</evidence>
<feature type="chain" id="PRO_5016237965" description="Phytase-like domain-containing protein" evidence="1">
    <location>
        <begin position="16"/>
        <end position="511"/>
    </location>
</feature>
<organism evidence="3 4">
    <name type="scientific">Aspergillus ellipticus CBS 707.79</name>
    <dbReference type="NCBI Taxonomy" id="1448320"/>
    <lineage>
        <taxon>Eukaryota</taxon>
        <taxon>Fungi</taxon>
        <taxon>Dikarya</taxon>
        <taxon>Ascomycota</taxon>
        <taxon>Pezizomycotina</taxon>
        <taxon>Eurotiomycetes</taxon>
        <taxon>Eurotiomycetidae</taxon>
        <taxon>Eurotiales</taxon>
        <taxon>Aspergillaceae</taxon>
        <taxon>Aspergillus</taxon>
        <taxon>Aspergillus subgen. Circumdati</taxon>
    </lineage>
</organism>
<reference evidence="3 4" key="1">
    <citation type="submission" date="2018-02" db="EMBL/GenBank/DDBJ databases">
        <title>The genomes of Aspergillus section Nigri reveals drivers in fungal speciation.</title>
        <authorList>
            <consortium name="DOE Joint Genome Institute"/>
            <person name="Vesth T.C."/>
            <person name="Nybo J."/>
            <person name="Theobald S."/>
            <person name="Brandl J."/>
            <person name="Frisvad J.C."/>
            <person name="Nielsen K.F."/>
            <person name="Lyhne E.K."/>
            <person name="Kogle M.E."/>
            <person name="Kuo A."/>
            <person name="Riley R."/>
            <person name="Clum A."/>
            <person name="Nolan M."/>
            <person name="Lipzen A."/>
            <person name="Salamov A."/>
            <person name="Henrissat B."/>
            <person name="Wiebenga A."/>
            <person name="De vries R.P."/>
            <person name="Grigoriev I.V."/>
            <person name="Mortensen U.H."/>
            <person name="Andersen M.R."/>
            <person name="Baker S.E."/>
        </authorList>
    </citation>
    <scope>NUCLEOTIDE SEQUENCE [LARGE SCALE GENOMIC DNA]</scope>
    <source>
        <strain evidence="3 4">CBS 707.79</strain>
    </source>
</reference>
<proteinExistence type="predicted"/>
<dbReference type="InterPro" id="IPR027372">
    <property type="entry name" value="Phytase-like_dom"/>
</dbReference>
<protein>
    <recommendedName>
        <fullName evidence="2">Phytase-like domain-containing protein</fullName>
    </recommendedName>
</protein>
<keyword evidence="4" id="KW-1185">Reference proteome</keyword>
<dbReference type="VEuPathDB" id="FungiDB:BO71DRAFT_453607"/>
<feature type="domain" description="Phytase-like" evidence="2">
    <location>
        <begin position="126"/>
        <end position="478"/>
    </location>
</feature>
<dbReference type="Proteomes" id="UP000247810">
    <property type="component" value="Unassembled WGS sequence"/>
</dbReference>
<feature type="signal peptide" evidence="1">
    <location>
        <begin position="1"/>
        <end position="15"/>
    </location>
</feature>
<dbReference type="Pfam" id="PF13449">
    <property type="entry name" value="Phytase-like"/>
    <property type="match status" value="1"/>
</dbReference>
<dbReference type="OrthoDB" id="425936at2759"/>
<evidence type="ECO:0000259" key="2">
    <source>
        <dbReference type="Pfam" id="PF13449"/>
    </source>
</evidence>
<sequence length="511" mass="55620">MRMRGLLAALPTAAAVSTNIVNQTTCGGTTYTYSGLEGYGFVPSNATDKYGDTMGGFGSSAAFDLATWRRTGPTSYTGIIYTLPDPGWNTNGTLNYQPRLHTFNLTLDLSLNATPSHPSPPNIHLTYLSTLLLTGPDAQPLTGIDATFNTTIDYPGFPPLPISTYTGDGFGGPGPGGHRIPLDAEGLALPADDPSHIWISDEYGPYVYKFSKQTGQMAQAIQPPQAYLPRRNGTLSFSADSPPLYDPDLTPIPADPQTGRDNNQGFEALTLSADGKPLYTMFQSALNQEGGLKSQTRSTARLLQYNISAAGKPVYEREYAVELPKYYNYAKEKTLVAAQSELHFLPTGDFLVLSRDSGLGRGQKHSRSVFRHADVIHIARNTTDLRTLGTRADGVNGSIATSDGVLHAGITPVEYCSFLDYNIPTQLAKFGLHNGGAQDRGLLNEKWESLALVPVDPDGAHLGKEREYFLFTISDNDFITQDGHLNFGRFRYADDSGFDLDSQVMVFRVRF</sequence>